<dbReference type="Gene3D" id="3.40.190.10">
    <property type="entry name" value="Periplasmic binding protein-like II"/>
    <property type="match status" value="1"/>
</dbReference>
<comment type="subcellular location">
    <subcellularLocation>
        <location evidence="1">Periplasm</location>
    </subcellularLocation>
</comment>
<reference evidence="6 7" key="1">
    <citation type="submission" date="2019-08" db="EMBL/GenBank/DDBJ databases">
        <title>Bradyrhizobium hipponensis sp. nov., a rhizobium isolated from a Lupinus angustifolius root nodule in Tunisia.</title>
        <authorList>
            <person name="Off K."/>
            <person name="Rejili M."/>
            <person name="Mars M."/>
            <person name="Brachmann A."/>
            <person name="Marin M."/>
        </authorList>
    </citation>
    <scope>NUCLEOTIDE SEQUENCE [LARGE SCALE GENOMIC DNA]</scope>
    <source>
        <strain evidence="6 7">CTAW11</strain>
    </source>
</reference>
<dbReference type="GO" id="GO:0043190">
    <property type="term" value="C:ATP-binding cassette (ABC) transporter complex"/>
    <property type="evidence" value="ECO:0007669"/>
    <property type="project" value="InterPro"/>
</dbReference>
<evidence type="ECO:0000256" key="4">
    <source>
        <dbReference type="ARBA" id="ARBA00022729"/>
    </source>
</evidence>
<evidence type="ECO:0000256" key="1">
    <source>
        <dbReference type="ARBA" id="ARBA00004418"/>
    </source>
</evidence>
<evidence type="ECO:0000256" key="3">
    <source>
        <dbReference type="ARBA" id="ARBA00022448"/>
    </source>
</evidence>
<keyword evidence="4" id="KW-0732">Signal</keyword>
<evidence type="ECO:0000313" key="6">
    <source>
        <dbReference type="EMBL" id="TYL72246.1"/>
    </source>
</evidence>
<keyword evidence="3" id="KW-0813">Transport</keyword>
<dbReference type="OrthoDB" id="9803988at2"/>
<dbReference type="CDD" id="cd08503">
    <property type="entry name" value="PBP2_NikA_DppA_OppA_like_17"/>
    <property type="match status" value="1"/>
</dbReference>
<dbReference type="PIRSF" id="PIRSF002741">
    <property type="entry name" value="MppA"/>
    <property type="match status" value="1"/>
</dbReference>
<dbReference type="RefSeq" id="WP_148756181.1">
    <property type="nucleotide sequence ID" value="NZ_VSSR01000087.1"/>
</dbReference>
<organism evidence="6 7">
    <name type="scientific">Bradyrhizobium cytisi</name>
    <dbReference type="NCBI Taxonomy" id="515489"/>
    <lineage>
        <taxon>Bacteria</taxon>
        <taxon>Pseudomonadati</taxon>
        <taxon>Pseudomonadota</taxon>
        <taxon>Alphaproteobacteria</taxon>
        <taxon>Hyphomicrobiales</taxon>
        <taxon>Nitrobacteraceae</taxon>
        <taxon>Bradyrhizobium</taxon>
    </lineage>
</organism>
<protein>
    <submittedName>
        <fullName evidence="6">ABC transporter substrate-binding protein</fullName>
    </submittedName>
</protein>
<dbReference type="InterPro" id="IPR039424">
    <property type="entry name" value="SBP_5"/>
</dbReference>
<evidence type="ECO:0000256" key="2">
    <source>
        <dbReference type="ARBA" id="ARBA00005695"/>
    </source>
</evidence>
<dbReference type="Proteomes" id="UP000324853">
    <property type="component" value="Unassembled WGS sequence"/>
</dbReference>
<dbReference type="Gene3D" id="3.10.105.10">
    <property type="entry name" value="Dipeptide-binding Protein, Domain 3"/>
    <property type="match status" value="1"/>
</dbReference>
<dbReference type="PANTHER" id="PTHR30290:SF10">
    <property type="entry name" value="PERIPLASMIC OLIGOPEPTIDE-BINDING PROTEIN-RELATED"/>
    <property type="match status" value="1"/>
</dbReference>
<dbReference type="EMBL" id="VSSR01000087">
    <property type="protein sequence ID" value="TYL72246.1"/>
    <property type="molecule type" value="Genomic_DNA"/>
</dbReference>
<dbReference type="Pfam" id="PF00496">
    <property type="entry name" value="SBP_bac_5"/>
    <property type="match status" value="1"/>
</dbReference>
<dbReference type="InterPro" id="IPR000914">
    <property type="entry name" value="SBP_5_dom"/>
</dbReference>
<comment type="similarity">
    <text evidence="2">Belongs to the bacterial solute-binding protein 5 family.</text>
</comment>
<proteinExistence type="inferred from homology"/>
<keyword evidence="7" id="KW-1185">Reference proteome</keyword>
<accession>A0A5S4VXJ2</accession>
<gene>
    <name evidence="6" type="ORF">FXB38_38775</name>
</gene>
<feature type="domain" description="Solute-binding protein family 5" evidence="5">
    <location>
        <begin position="117"/>
        <end position="436"/>
    </location>
</feature>
<dbReference type="InterPro" id="IPR023765">
    <property type="entry name" value="SBP_5_CS"/>
</dbReference>
<evidence type="ECO:0000259" key="5">
    <source>
        <dbReference type="Pfam" id="PF00496"/>
    </source>
</evidence>
<name>A0A5S4VXJ2_9BRAD</name>
<dbReference type="PANTHER" id="PTHR30290">
    <property type="entry name" value="PERIPLASMIC BINDING COMPONENT OF ABC TRANSPORTER"/>
    <property type="match status" value="1"/>
</dbReference>
<evidence type="ECO:0000313" key="7">
    <source>
        <dbReference type="Proteomes" id="UP000324853"/>
    </source>
</evidence>
<dbReference type="GO" id="GO:1904680">
    <property type="term" value="F:peptide transmembrane transporter activity"/>
    <property type="evidence" value="ECO:0007669"/>
    <property type="project" value="TreeGrafter"/>
</dbReference>
<sequence length="554" mass="60327">MTRAITTLDELRSGLTPLENHLIDVFVDGRVSRRELLRHGSLLGLSLPFLGRVALATGFGAAPTAARAVAQPGATIRVACYPPSTAVDPVKGSNAPLYLMIQQVGEYLCIDGPDLLPKPCLAKSWKPNEDGTIWTFALRKGVKFHSGGEMKADDVVATFDRLTDPKNSSGALSAFKGILQKGGARKVDDYTVEFHLDSPNGNFPYLVSSDTPNAIILPASYSGNFEETWDGTGPFKIDKYTRNVGASFVRNDNYWGAQALPARTEFTFFADIQPQIVALKAGQVDIINTVSALAGVALLDDPTVDVMSLHSVAHQPVNMRCDSEFFKDPRVRQAVALCLDREKLTKGLLRGRGVIGNDSPFASIYPSMDPTVPQRNQDISKAKELMKAAGMEKGFQVTLTTMQYLEIPAYAQLIQSWVKAIGIDLKLEIMDRASFYGSLVLGKSPYLDSAMSISDFGHRGVPNVYLTSSLMSSGPWNPAHFKNTEFDTLANSYIAALDLDAQRAAAGKIQRLLLQETPVLYGYFYDKLTVVKRGIAGVQPTGMMQLFLQNAGKA</sequence>
<dbReference type="PROSITE" id="PS01040">
    <property type="entry name" value="SBP_BACTERIAL_5"/>
    <property type="match status" value="1"/>
</dbReference>
<dbReference type="InterPro" id="IPR030678">
    <property type="entry name" value="Peptide/Ni-bd"/>
</dbReference>
<dbReference type="AlphaFoldDB" id="A0A5S4VXJ2"/>
<dbReference type="SUPFAM" id="SSF53850">
    <property type="entry name" value="Periplasmic binding protein-like II"/>
    <property type="match status" value="1"/>
</dbReference>
<dbReference type="GO" id="GO:0030288">
    <property type="term" value="C:outer membrane-bounded periplasmic space"/>
    <property type="evidence" value="ECO:0007669"/>
    <property type="project" value="UniProtKB-ARBA"/>
</dbReference>
<comment type="caution">
    <text evidence="6">The sequence shown here is derived from an EMBL/GenBank/DDBJ whole genome shotgun (WGS) entry which is preliminary data.</text>
</comment>
<dbReference type="GO" id="GO:0015833">
    <property type="term" value="P:peptide transport"/>
    <property type="evidence" value="ECO:0007669"/>
    <property type="project" value="TreeGrafter"/>
</dbReference>